<dbReference type="OrthoDB" id="9807744at2"/>
<dbReference type="EMBL" id="UGZE01000001">
    <property type="protein sequence ID" value="SUJ22076.1"/>
    <property type="molecule type" value="Genomic_DNA"/>
</dbReference>
<feature type="transmembrane region" description="Helical" evidence="1">
    <location>
        <begin position="53"/>
        <end position="78"/>
    </location>
</feature>
<sequence>MNRPQRLFELDALRGMSLLGIVLMNILIFSFPYDNIDLTKHLSGFDVTIIRSVKLIIISSFYPIFTFLFGYGLAIMYQNTQRKQLRFYPIIYRRLFFLLVVGLLHGYFIFSGDILFTYAVTGMVAVLLIKLSKNTLTSIALILFMVKIIVILMPVVILHAMYGPDNSFNMLSHSVQDLINSRQSSSYLDFLPINMEENNYSILDTLTISAIFEFLPYILIGIAAQKFDLISHIRAVPQKYLKWGILAIVVGYIYKLPSVIYYADETYKLVSSLLAGPIVATGYILVFCYLCQTVKGKNWLSVFAFPGKLSMSVYLTQSIIFLYIYTGAGFGLYNKLTLAQSYTLAILVYMVQLVVSYLYLKRYKQGSFEWIWRKFTYLK</sequence>
<reference evidence="4 5" key="1">
    <citation type="submission" date="2018-06" db="EMBL/GenBank/DDBJ databases">
        <authorList>
            <consortium name="Pathogen Informatics"/>
            <person name="Doyle S."/>
        </authorList>
    </citation>
    <scope>NUCLEOTIDE SEQUENCE [LARGE SCALE GENOMIC DNA]</scope>
    <source>
        <strain evidence="4 5">NCTC12413</strain>
    </source>
</reference>
<gene>
    <name evidence="4" type="ORF">NCTC12413_01975</name>
    <name evidence="3" type="ORF">SAR03_05100</name>
</gene>
<dbReference type="InterPro" id="IPR052529">
    <property type="entry name" value="Bact_Transport_Assoc"/>
</dbReference>
<feature type="transmembrane region" description="Helical" evidence="1">
    <location>
        <begin position="269"/>
        <end position="291"/>
    </location>
</feature>
<keyword evidence="1" id="KW-0472">Membrane</keyword>
<feature type="transmembrane region" description="Helical" evidence="1">
    <location>
        <begin position="200"/>
        <end position="222"/>
    </location>
</feature>
<evidence type="ECO:0000256" key="1">
    <source>
        <dbReference type="SAM" id="Phobius"/>
    </source>
</evidence>
<evidence type="ECO:0000259" key="2">
    <source>
        <dbReference type="Pfam" id="PF04235"/>
    </source>
</evidence>
<name>A0A380CL62_9STAP</name>
<dbReference type="AlphaFoldDB" id="A0A380CL62"/>
<feature type="transmembrane region" description="Helical" evidence="1">
    <location>
        <begin position="312"/>
        <end position="333"/>
    </location>
</feature>
<protein>
    <submittedName>
        <fullName evidence="4">Membrane protein</fullName>
    </submittedName>
</protein>
<dbReference type="RefSeq" id="WP_002509334.1">
    <property type="nucleotide sequence ID" value="NZ_BKAV01000003.1"/>
</dbReference>
<keyword evidence="6" id="KW-1185">Reference proteome</keyword>
<accession>A0A380CL62</accession>
<dbReference type="STRING" id="1212545.SARL_02891"/>
<proteinExistence type="predicted"/>
<evidence type="ECO:0000313" key="5">
    <source>
        <dbReference type="Proteomes" id="UP000254956"/>
    </source>
</evidence>
<dbReference type="EMBL" id="BKAV01000003">
    <property type="protein sequence ID" value="GEP99472.1"/>
    <property type="molecule type" value="Genomic_DNA"/>
</dbReference>
<evidence type="ECO:0000313" key="3">
    <source>
        <dbReference type="EMBL" id="GEP99472.1"/>
    </source>
</evidence>
<evidence type="ECO:0000313" key="4">
    <source>
        <dbReference type="EMBL" id="SUJ22076.1"/>
    </source>
</evidence>
<feature type="domain" description="DUF418" evidence="2">
    <location>
        <begin position="227"/>
        <end position="379"/>
    </location>
</feature>
<evidence type="ECO:0000313" key="6">
    <source>
        <dbReference type="Proteomes" id="UP000321598"/>
    </source>
</evidence>
<dbReference type="InterPro" id="IPR007349">
    <property type="entry name" value="DUF418"/>
</dbReference>
<feature type="transmembrane region" description="Helical" evidence="1">
    <location>
        <begin position="115"/>
        <end position="132"/>
    </location>
</feature>
<feature type="transmembrane region" description="Helical" evidence="1">
    <location>
        <begin position="139"/>
        <end position="162"/>
    </location>
</feature>
<dbReference type="PANTHER" id="PTHR30590">
    <property type="entry name" value="INNER MEMBRANE PROTEIN"/>
    <property type="match status" value="1"/>
</dbReference>
<keyword evidence="1" id="KW-1133">Transmembrane helix</keyword>
<dbReference type="Proteomes" id="UP000321598">
    <property type="component" value="Unassembled WGS sequence"/>
</dbReference>
<feature type="transmembrane region" description="Helical" evidence="1">
    <location>
        <begin position="90"/>
        <end position="109"/>
    </location>
</feature>
<dbReference type="Proteomes" id="UP000254956">
    <property type="component" value="Unassembled WGS sequence"/>
</dbReference>
<feature type="transmembrane region" description="Helical" evidence="1">
    <location>
        <begin position="339"/>
        <end position="360"/>
    </location>
</feature>
<dbReference type="PANTHER" id="PTHR30590:SF2">
    <property type="entry name" value="INNER MEMBRANE PROTEIN"/>
    <property type="match status" value="1"/>
</dbReference>
<dbReference type="Pfam" id="PF04235">
    <property type="entry name" value="DUF418"/>
    <property type="match status" value="1"/>
</dbReference>
<reference evidence="3 6" key="2">
    <citation type="submission" date="2019-07" db="EMBL/GenBank/DDBJ databases">
        <title>Whole genome shotgun sequence of Staphylococcus arlettae NBRC 109765.</title>
        <authorList>
            <person name="Hosoyama A."/>
            <person name="Uohara A."/>
            <person name="Ohji S."/>
            <person name="Ichikawa N."/>
        </authorList>
    </citation>
    <scope>NUCLEOTIDE SEQUENCE [LARGE SCALE GENOMIC DNA]</scope>
    <source>
        <strain evidence="3 6">NBRC 109765</strain>
    </source>
</reference>
<feature type="transmembrane region" description="Helical" evidence="1">
    <location>
        <begin position="12"/>
        <end position="33"/>
    </location>
</feature>
<organism evidence="4 5">
    <name type="scientific">Staphylococcus arlettae</name>
    <dbReference type="NCBI Taxonomy" id="29378"/>
    <lineage>
        <taxon>Bacteria</taxon>
        <taxon>Bacillati</taxon>
        <taxon>Bacillota</taxon>
        <taxon>Bacilli</taxon>
        <taxon>Bacillales</taxon>
        <taxon>Staphylococcaceae</taxon>
        <taxon>Staphylococcus</taxon>
    </lineage>
</organism>
<keyword evidence="1" id="KW-0812">Transmembrane</keyword>
<feature type="transmembrane region" description="Helical" evidence="1">
    <location>
        <begin position="243"/>
        <end position="263"/>
    </location>
</feature>